<dbReference type="EMBL" id="CAJNIZ010003370">
    <property type="protein sequence ID" value="CAE7221774.1"/>
    <property type="molecule type" value="Genomic_DNA"/>
</dbReference>
<keyword evidence="3 7" id="KW-0812">Transmembrane</keyword>
<dbReference type="InterPro" id="IPR035952">
    <property type="entry name" value="Rhomboid-like_sf"/>
</dbReference>
<feature type="transmembrane region" description="Helical" evidence="7">
    <location>
        <begin position="395"/>
        <end position="416"/>
    </location>
</feature>
<dbReference type="InterPro" id="IPR022764">
    <property type="entry name" value="Peptidase_S54_rhomboid_dom"/>
</dbReference>
<feature type="transmembrane region" description="Helical" evidence="7">
    <location>
        <begin position="357"/>
        <end position="375"/>
    </location>
</feature>
<dbReference type="GO" id="GO:0004252">
    <property type="term" value="F:serine-type endopeptidase activity"/>
    <property type="evidence" value="ECO:0007669"/>
    <property type="project" value="InterPro"/>
</dbReference>
<protein>
    <recommendedName>
        <fullName evidence="8">Peptidase S54 rhomboid domain-containing protein</fullName>
    </recommendedName>
</protein>
<comment type="similarity">
    <text evidence="2">Belongs to the peptidase S54 family.</text>
</comment>
<dbReference type="Gene3D" id="1.20.1540.10">
    <property type="entry name" value="Rhomboid-like"/>
    <property type="match status" value="1"/>
</dbReference>
<reference evidence="9" key="1">
    <citation type="submission" date="2021-02" db="EMBL/GenBank/DDBJ databases">
        <authorList>
            <person name="Dougan E. K."/>
            <person name="Rhodes N."/>
            <person name="Thang M."/>
            <person name="Chan C."/>
        </authorList>
    </citation>
    <scope>NUCLEOTIDE SEQUENCE</scope>
</reference>
<keyword evidence="6 7" id="KW-0472">Membrane</keyword>
<dbReference type="AlphaFoldDB" id="A0A812K3T8"/>
<sequence>MRNRHSQAAVVYGVDFSGAADAGRKLLVARCNLRKEDGSWKLMVTSIRSAADLPGGGLSPDLATAAIQEELLKVAQTEEEVIVGVDSPPSIARQFISERDWVKWAAKFSQRYPSPAALRKATSVPKKRKANSCVEPKRVTDVKHKTPLAPQNLRMYKQTWWAIAHLYGPLTRKGFCLVPCMPRGTHRHLIMESCPASLLKRLDLYSKPYKGREMKHRSRRRFIMNSIKNGVPVGGSSNTMLRVDFSERTAPRRLVMDPGADALDAVLAAVGAACSVRRKNFPSPEDGQMLDVYKLEAQMSRMSMEAVAIEQSMIMPWASVVLASCTLFVHALEHCLRCRKQCSELFDFTGDALLRGRIWVLFSCSFLHGTHSHLLREMFLLLLAGVPAEQKLGGLLFLAAYLVSGAFGALFSWLTLRRSLRNSPDYAAMPRHHVDAVADLSNSRGASSCVYGAAVLAVLVAGDSSLSQCFMLDSNVANSFLVAARLLPEFISPRSSRLKKHCLPATLILCMLIFGAFRAPVSLTVAQAVSFWFSLHCLLRLCPAILSLSPQSEYAATDYAGHIYGALYAGLCGACHLYLNSIAWPGVHAILALVILTLSTLPQREY</sequence>
<comment type="caution">
    <text evidence="9">The sequence shown here is derived from an EMBL/GenBank/DDBJ whole genome shotgun (WGS) entry which is preliminary data.</text>
</comment>
<comment type="subcellular location">
    <subcellularLocation>
        <location evidence="1">Membrane</location>
        <topology evidence="1">Multi-pass membrane protein</topology>
    </subcellularLocation>
</comment>
<keyword evidence="10" id="KW-1185">Reference proteome</keyword>
<feature type="transmembrane region" description="Helical" evidence="7">
    <location>
        <begin position="502"/>
        <end position="519"/>
    </location>
</feature>
<dbReference type="GO" id="GO:0016020">
    <property type="term" value="C:membrane"/>
    <property type="evidence" value="ECO:0007669"/>
    <property type="project" value="UniProtKB-SubCell"/>
</dbReference>
<keyword evidence="5 7" id="KW-1133">Transmembrane helix</keyword>
<keyword evidence="4" id="KW-0378">Hydrolase</keyword>
<dbReference type="SUPFAM" id="SSF144091">
    <property type="entry name" value="Rhomboid-like"/>
    <property type="match status" value="1"/>
</dbReference>
<evidence type="ECO:0000256" key="1">
    <source>
        <dbReference type="ARBA" id="ARBA00004141"/>
    </source>
</evidence>
<evidence type="ECO:0000256" key="3">
    <source>
        <dbReference type="ARBA" id="ARBA00022692"/>
    </source>
</evidence>
<evidence type="ECO:0000313" key="10">
    <source>
        <dbReference type="Proteomes" id="UP000649617"/>
    </source>
</evidence>
<evidence type="ECO:0000259" key="8">
    <source>
        <dbReference type="Pfam" id="PF01694"/>
    </source>
</evidence>
<dbReference type="Pfam" id="PF01694">
    <property type="entry name" value="Rhomboid"/>
    <property type="match status" value="1"/>
</dbReference>
<dbReference type="PANTHER" id="PTHR43731">
    <property type="entry name" value="RHOMBOID PROTEASE"/>
    <property type="match status" value="1"/>
</dbReference>
<feature type="transmembrane region" description="Helical" evidence="7">
    <location>
        <begin position="585"/>
        <end position="601"/>
    </location>
</feature>
<accession>A0A812K3T8</accession>
<evidence type="ECO:0000256" key="7">
    <source>
        <dbReference type="SAM" id="Phobius"/>
    </source>
</evidence>
<dbReference type="InterPro" id="IPR050925">
    <property type="entry name" value="Rhomboid_protease_S54"/>
</dbReference>
<gene>
    <name evidence="9" type="ORF">SPIL2461_LOCUS2954</name>
</gene>
<dbReference type="Proteomes" id="UP000649617">
    <property type="component" value="Unassembled WGS sequence"/>
</dbReference>
<evidence type="ECO:0000256" key="4">
    <source>
        <dbReference type="ARBA" id="ARBA00022801"/>
    </source>
</evidence>
<dbReference type="PANTHER" id="PTHR43731:SF14">
    <property type="entry name" value="PRESENILIN-ASSOCIATED RHOMBOID-LIKE PROTEIN, MITOCHONDRIAL"/>
    <property type="match status" value="1"/>
</dbReference>
<evidence type="ECO:0000256" key="5">
    <source>
        <dbReference type="ARBA" id="ARBA00022989"/>
    </source>
</evidence>
<feature type="domain" description="Peptidase S54 rhomboid" evidence="8">
    <location>
        <begin position="356"/>
        <end position="461"/>
    </location>
</feature>
<evidence type="ECO:0000256" key="6">
    <source>
        <dbReference type="ARBA" id="ARBA00023136"/>
    </source>
</evidence>
<feature type="transmembrane region" description="Helical" evidence="7">
    <location>
        <begin position="314"/>
        <end position="336"/>
    </location>
</feature>
<evidence type="ECO:0000256" key="2">
    <source>
        <dbReference type="ARBA" id="ARBA00009045"/>
    </source>
</evidence>
<dbReference type="OrthoDB" id="419936at2759"/>
<organism evidence="9 10">
    <name type="scientific">Symbiodinium pilosum</name>
    <name type="common">Dinoflagellate</name>
    <dbReference type="NCBI Taxonomy" id="2952"/>
    <lineage>
        <taxon>Eukaryota</taxon>
        <taxon>Sar</taxon>
        <taxon>Alveolata</taxon>
        <taxon>Dinophyceae</taxon>
        <taxon>Suessiales</taxon>
        <taxon>Symbiodiniaceae</taxon>
        <taxon>Symbiodinium</taxon>
    </lineage>
</organism>
<proteinExistence type="inferred from homology"/>
<evidence type="ECO:0000313" key="9">
    <source>
        <dbReference type="EMBL" id="CAE7221774.1"/>
    </source>
</evidence>
<name>A0A812K3T8_SYMPI</name>